<feature type="compositionally biased region" description="Low complexity" evidence="1">
    <location>
        <begin position="401"/>
        <end position="411"/>
    </location>
</feature>
<feature type="domain" description="DUF7908" evidence="3">
    <location>
        <begin position="118"/>
        <end position="237"/>
    </location>
</feature>
<reference evidence="5" key="1">
    <citation type="submission" date="2014-10" db="EMBL/GenBank/DDBJ databases">
        <authorList>
            <person name="King R."/>
        </authorList>
    </citation>
    <scope>NUCLEOTIDE SEQUENCE [LARGE SCALE GENOMIC DNA]</scope>
    <source>
        <strain evidence="5">A3/5</strain>
    </source>
</reference>
<evidence type="ECO:0000256" key="2">
    <source>
        <dbReference type="SAM" id="SignalP"/>
    </source>
</evidence>
<feature type="signal peptide" evidence="2">
    <location>
        <begin position="1"/>
        <end position="16"/>
    </location>
</feature>
<keyword evidence="5" id="KW-1185">Reference proteome</keyword>
<feature type="chain" id="PRO_5014779080" description="DUF7908 domain-containing protein" evidence="2">
    <location>
        <begin position="17"/>
        <end position="631"/>
    </location>
</feature>
<proteinExistence type="predicted"/>
<dbReference type="Pfam" id="PF25485">
    <property type="entry name" value="DUF7908"/>
    <property type="match status" value="1"/>
</dbReference>
<feature type="region of interest" description="Disordered" evidence="1">
    <location>
        <begin position="54"/>
        <end position="105"/>
    </location>
</feature>
<keyword evidence="2" id="KW-0732">Signal</keyword>
<organism evidence="4 5">
    <name type="scientific">Fusarium venenatum</name>
    <dbReference type="NCBI Taxonomy" id="56646"/>
    <lineage>
        <taxon>Eukaryota</taxon>
        <taxon>Fungi</taxon>
        <taxon>Dikarya</taxon>
        <taxon>Ascomycota</taxon>
        <taxon>Pezizomycotina</taxon>
        <taxon>Sordariomycetes</taxon>
        <taxon>Hypocreomycetidae</taxon>
        <taxon>Hypocreales</taxon>
        <taxon>Nectriaceae</taxon>
        <taxon>Fusarium</taxon>
    </lineage>
</organism>
<dbReference type="InterPro" id="IPR057230">
    <property type="entry name" value="DUF7908"/>
</dbReference>
<evidence type="ECO:0000256" key="1">
    <source>
        <dbReference type="SAM" id="MobiDB-lite"/>
    </source>
</evidence>
<dbReference type="Proteomes" id="UP000245910">
    <property type="component" value="Chromosome III"/>
</dbReference>
<dbReference type="OrthoDB" id="3563678at2759"/>
<feature type="compositionally biased region" description="Polar residues" evidence="1">
    <location>
        <begin position="344"/>
        <end position="358"/>
    </location>
</feature>
<dbReference type="EMBL" id="LN649231">
    <property type="protein sequence ID" value="CEI70618.1"/>
    <property type="molecule type" value="Genomic_DNA"/>
</dbReference>
<evidence type="ECO:0000313" key="5">
    <source>
        <dbReference type="Proteomes" id="UP000245910"/>
    </source>
</evidence>
<protein>
    <recommendedName>
        <fullName evidence="3">DUF7908 domain-containing protein</fullName>
    </recommendedName>
</protein>
<dbReference type="AlphaFoldDB" id="A0A2L2TKE5"/>
<feature type="compositionally biased region" description="Polar residues" evidence="1">
    <location>
        <begin position="89"/>
        <end position="99"/>
    </location>
</feature>
<evidence type="ECO:0000259" key="3">
    <source>
        <dbReference type="Pfam" id="PF25485"/>
    </source>
</evidence>
<feature type="compositionally biased region" description="Low complexity" evidence="1">
    <location>
        <begin position="429"/>
        <end position="442"/>
    </location>
</feature>
<feature type="compositionally biased region" description="Low complexity" evidence="1">
    <location>
        <begin position="77"/>
        <end position="88"/>
    </location>
</feature>
<dbReference type="STRING" id="56646.A0A2L2TKE5"/>
<sequence>MRFNIVAFALLGFVVASPSDVPDIEDASPEHVTYCIAYESTYLVPVPIGTNSSEPSSFATEEPGFVASDSTNLPPFTSTKKASTSITTGNTEQPSSPTDDTIAPPALSPRGKRVIFLVTPFGELTKRDVGSFVGKDNPDVCTFATVYVLGQGRLFEGNFPISYSGEDFQQLHSSTSPGADSITTTFGSEGGVLGFSNPSLPGGRASFCQTPSDGQVYITYNSKPSGCVFITLNIYEVERCINGKIDGLETTTYGLSRSDSVYVTTDPSADITMSNTPETEVLAISESSKPDNTDDLSFTRSSDAAGIVFPTLSIASTGPWNNQTSITSTLFRGSDIPTSIDDMASNTDLAPSSTSREGSISEHPLEPSSSTTPVFVKTEDLASRSGELSSSEDLSNHSDVESSTTETSAATGDLNSSDTLVTTMESRTVDSTRTSTDTTTTTQEPALVARSVTRNGNFAISDPNSPSSVEGWTIKGEAIQSNGDGYKGDGSTDNGCVILTVSGVTDARRKRATVSSSIEQVLTGLDTTVEYTVQFYYLVTGTSNTGSCQVIGRAGLQEFYSEDIYFSESSTPWEKAIGTVMADVEEAPLVFSLSCTGGGRAKILVDSVFASNEVTPSNIDDYELDYGDEGN</sequence>
<feature type="region of interest" description="Disordered" evidence="1">
    <location>
        <begin position="339"/>
        <end position="442"/>
    </location>
</feature>
<name>A0A2L2TKE5_9HYPO</name>
<feature type="compositionally biased region" description="Polar residues" evidence="1">
    <location>
        <begin position="413"/>
        <end position="425"/>
    </location>
</feature>
<evidence type="ECO:0000313" key="4">
    <source>
        <dbReference type="EMBL" id="CEI70618.1"/>
    </source>
</evidence>
<accession>A0A2L2TKE5</accession>